<dbReference type="Gene3D" id="1.10.510.10">
    <property type="entry name" value="Transferase(Phosphotransferase) domain 1"/>
    <property type="match status" value="1"/>
</dbReference>
<organism evidence="7 8">
    <name type="scientific">Tritrichomonas foetus</name>
    <dbReference type="NCBI Taxonomy" id="1144522"/>
    <lineage>
        <taxon>Eukaryota</taxon>
        <taxon>Metamonada</taxon>
        <taxon>Parabasalia</taxon>
        <taxon>Tritrichomonadida</taxon>
        <taxon>Tritrichomonadidae</taxon>
        <taxon>Tritrichomonas</taxon>
    </lineage>
</organism>
<evidence type="ECO:0000259" key="6">
    <source>
        <dbReference type="PROSITE" id="PS50011"/>
    </source>
</evidence>
<dbReference type="PANTHER" id="PTHR45646:SF11">
    <property type="entry name" value="SERINE_THREONINE-PROTEIN KINASE DOA"/>
    <property type="match status" value="1"/>
</dbReference>
<dbReference type="InterPro" id="IPR008271">
    <property type="entry name" value="Ser/Thr_kinase_AS"/>
</dbReference>
<keyword evidence="2" id="KW-0808">Transferase</keyword>
<dbReference type="Gene3D" id="3.30.200.20">
    <property type="entry name" value="Phosphorylase Kinase, domain 1"/>
    <property type="match status" value="1"/>
</dbReference>
<accession>A0A1J4JJ83</accession>
<dbReference type="Proteomes" id="UP000179807">
    <property type="component" value="Unassembled WGS sequence"/>
</dbReference>
<protein>
    <submittedName>
        <fullName evidence="7">Serine/threonine-protein kinase AFC1</fullName>
    </submittedName>
</protein>
<keyword evidence="3" id="KW-0547">Nucleotide-binding</keyword>
<dbReference type="GO" id="GO:0005634">
    <property type="term" value="C:nucleus"/>
    <property type="evidence" value="ECO:0007669"/>
    <property type="project" value="TreeGrafter"/>
</dbReference>
<dbReference type="SUPFAM" id="SSF56112">
    <property type="entry name" value="Protein kinase-like (PK-like)"/>
    <property type="match status" value="1"/>
</dbReference>
<dbReference type="PROSITE" id="PS50011">
    <property type="entry name" value="PROTEIN_KINASE_DOM"/>
    <property type="match status" value="1"/>
</dbReference>
<name>A0A1J4JJ83_9EUKA</name>
<dbReference type="InterPro" id="IPR000719">
    <property type="entry name" value="Prot_kinase_dom"/>
</dbReference>
<keyword evidence="4 7" id="KW-0418">Kinase</keyword>
<dbReference type="RefSeq" id="XP_068350756.1">
    <property type="nucleotide sequence ID" value="XM_068494802.1"/>
</dbReference>
<dbReference type="InterPro" id="IPR051175">
    <property type="entry name" value="CLK_kinases"/>
</dbReference>
<evidence type="ECO:0000256" key="5">
    <source>
        <dbReference type="ARBA" id="ARBA00022840"/>
    </source>
</evidence>
<proteinExistence type="predicted"/>
<evidence type="ECO:0000313" key="7">
    <source>
        <dbReference type="EMBL" id="OHS97619.1"/>
    </source>
</evidence>
<dbReference type="OrthoDB" id="283111at2759"/>
<evidence type="ECO:0000256" key="1">
    <source>
        <dbReference type="ARBA" id="ARBA00022527"/>
    </source>
</evidence>
<reference evidence="7" key="1">
    <citation type="submission" date="2016-10" db="EMBL/GenBank/DDBJ databases">
        <authorList>
            <person name="Benchimol M."/>
            <person name="Almeida L.G."/>
            <person name="Vasconcelos A.T."/>
            <person name="Perreira-Neves A."/>
            <person name="Rosa I.A."/>
            <person name="Tasca T."/>
            <person name="Bogo M.R."/>
            <person name="de Souza W."/>
        </authorList>
    </citation>
    <scope>NUCLEOTIDE SEQUENCE [LARGE SCALE GENOMIC DNA]</scope>
    <source>
        <strain evidence="7">K</strain>
    </source>
</reference>
<evidence type="ECO:0000313" key="8">
    <source>
        <dbReference type="Proteomes" id="UP000179807"/>
    </source>
</evidence>
<comment type="caution">
    <text evidence="7">The sequence shown here is derived from an EMBL/GenBank/DDBJ whole genome shotgun (WGS) entry which is preliminary data.</text>
</comment>
<dbReference type="SMART" id="SM00220">
    <property type="entry name" value="S_TKc"/>
    <property type="match status" value="1"/>
</dbReference>
<dbReference type="InterPro" id="IPR011009">
    <property type="entry name" value="Kinase-like_dom_sf"/>
</dbReference>
<dbReference type="EMBL" id="MLAK01001104">
    <property type="protein sequence ID" value="OHS97619.1"/>
    <property type="molecule type" value="Genomic_DNA"/>
</dbReference>
<dbReference type="AlphaFoldDB" id="A0A1J4JJ83"/>
<keyword evidence="1" id="KW-0723">Serine/threonine-protein kinase</keyword>
<evidence type="ECO:0000256" key="4">
    <source>
        <dbReference type="ARBA" id="ARBA00022777"/>
    </source>
</evidence>
<evidence type="ECO:0000256" key="2">
    <source>
        <dbReference type="ARBA" id="ARBA00022679"/>
    </source>
</evidence>
<keyword evidence="5" id="KW-0067">ATP-binding</keyword>
<keyword evidence="8" id="KW-1185">Reference proteome</keyword>
<feature type="domain" description="Protein kinase" evidence="6">
    <location>
        <begin position="27"/>
        <end position="337"/>
    </location>
</feature>
<dbReference type="GeneID" id="94829506"/>
<dbReference type="GO" id="GO:0004674">
    <property type="term" value="F:protein serine/threonine kinase activity"/>
    <property type="evidence" value="ECO:0007669"/>
    <property type="project" value="UniProtKB-KW"/>
</dbReference>
<dbReference type="PANTHER" id="PTHR45646">
    <property type="entry name" value="SERINE/THREONINE-PROTEIN KINASE DOA-RELATED"/>
    <property type="match status" value="1"/>
</dbReference>
<dbReference type="Pfam" id="PF00069">
    <property type="entry name" value="Pkinase"/>
    <property type="match status" value="1"/>
</dbReference>
<dbReference type="VEuPathDB" id="TrichDB:TRFO_09317"/>
<gene>
    <name evidence="7" type="primary">AFC1</name>
    <name evidence="7" type="ORF">TRFO_09317</name>
</gene>
<dbReference type="PROSITE" id="PS00108">
    <property type="entry name" value="PROTEIN_KINASE_ST"/>
    <property type="match status" value="1"/>
</dbReference>
<dbReference type="GO" id="GO:0005524">
    <property type="term" value="F:ATP binding"/>
    <property type="evidence" value="ECO:0007669"/>
    <property type="project" value="UniProtKB-KW"/>
</dbReference>
<evidence type="ECO:0000256" key="3">
    <source>
        <dbReference type="ARBA" id="ARBA00022741"/>
    </source>
</evidence>
<sequence length="345" mass="40211">MSSPSHSPMAERDRLFCTTGDIIGEYFRVIEMSGEGTFSNVYSCIDTRTQDNIIIKACRSKRCYYEAAQEEVKTMHKLNIIDVSHHFFVRYYGYFTYKGHICIIFERLGSSLFSILQYHHFRPFRIDAIRSFMWQIVSAVDVLHRNNMVHTDLKLENILLKEKGLIDRDGFDLDSGMSATSVRLIDFGSSDTGSAWHHHLVTTRHYRAPEILMGLRWGYECDIWSLGCILVELAVGRIDFDARDVVEHLYLIQQMIGPIPRKMWSSCSREELRPFSRDGIIKSEYLPKNRETEDLRKPLLSHILSFDHQLADLALKMLNPDQYERPKASTLMCHKFFGKYRESMA</sequence>